<feature type="region of interest" description="Disordered" evidence="1">
    <location>
        <begin position="90"/>
        <end position="140"/>
    </location>
</feature>
<gene>
    <name evidence="4" type="primary">LOC102653797</name>
</gene>
<evidence type="ECO:0000313" key="2">
    <source>
        <dbReference type="EnsemblMetazoa" id="XP_026295439"/>
    </source>
</evidence>
<accession>A0A7M7L8I4</accession>
<dbReference type="RefSeq" id="XP_026295439.1">
    <property type="nucleotide sequence ID" value="XM_026439654.1"/>
</dbReference>
<dbReference type="AlphaFoldDB" id="A0A7M7L8I4"/>
<accession>A0A8B8GWY5</accession>
<organism evidence="2">
    <name type="scientific">Apis mellifera</name>
    <name type="common">Honeybee</name>
    <dbReference type="NCBI Taxonomy" id="7460"/>
    <lineage>
        <taxon>Eukaryota</taxon>
        <taxon>Metazoa</taxon>
        <taxon>Ecdysozoa</taxon>
        <taxon>Arthropoda</taxon>
        <taxon>Hexapoda</taxon>
        <taxon>Insecta</taxon>
        <taxon>Pterygota</taxon>
        <taxon>Neoptera</taxon>
        <taxon>Endopterygota</taxon>
        <taxon>Hymenoptera</taxon>
        <taxon>Apocrita</taxon>
        <taxon>Aculeata</taxon>
        <taxon>Apoidea</taxon>
        <taxon>Anthophila</taxon>
        <taxon>Apidae</taxon>
        <taxon>Apis</taxon>
    </lineage>
</organism>
<dbReference type="GeneID" id="102653797"/>
<proteinExistence type="predicted"/>
<name>A0A7M7L8I4_APIME</name>
<feature type="region of interest" description="Disordered" evidence="1">
    <location>
        <begin position="1"/>
        <end position="26"/>
    </location>
</feature>
<dbReference type="EnsemblMetazoa" id="XM_026439654">
    <property type="protein sequence ID" value="XP_026295439"/>
    <property type="gene ID" value="LOC102653797"/>
</dbReference>
<feature type="compositionally biased region" description="Basic and acidic residues" evidence="1">
    <location>
        <begin position="102"/>
        <end position="115"/>
    </location>
</feature>
<reference evidence="4" key="2">
    <citation type="submission" date="2025-04" db="UniProtKB">
        <authorList>
            <consortium name="RefSeq"/>
        </authorList>
    </citation>
    <scope>IDENTIFICATION</scope>
    <source>
        <strain evidence="4">DH4</strain>
        <tissue evidence="4">Whole body</tissue>
    </source>
</reference>
<reference evidence="2" key="1">
    <citation type="submission" date="2021-01" db="UniProtKB">
        <authorList>
            <consortium name="EnsemblMetazoa"/>
        </authorList>
    </citation>
    <scope>IDENTIFICATION</scope>
    <source>
        <strain evidence="2">DH4</strain>
    </source>
</reference>
<evidence type="ECO:0000313" key="3">
    <source>
        <dbReference type="Proteomes" id="UP000005203"/>
    </source>
</evidence>
<sequence length="140" mass="15391">MKERGPKGGGVNERSKTQGSWGMGGLLGTTVQGAQLAYGEKRGSAPDPYNAAVLIDLIPLKAGHHHHHLLARRDCRPKLPQKPIEIFPAQINSSNDPLNHSLEAHRRSIETDPRIQQKQSEIKSAGRSNFVQPSRGQSHR</sequence>
<keyword evidence="3" id="KW-1185">Reference proteome</keyword>
<evidence type="ECO:0000313" key="4">
    <source>
        <dbReference type="RefSeq" id="XP_026295439.1"/>
    </source>
</evidence>
<dbReference type="KEGG" id="ame:102653797"/>
<dbReference type="Proteomes" id="UP000005203">
    <property type="component" value="Linkage group LG3"/>
</dbReference>
<protein>
    <submittedName>
        <fullName evidence="4">Uncharacterized protein LOC102653797</fullName>
    </submittedName>
</protein>
<evidence type="ECO:0000256" key="1">
    <source>
        <dbReference type="SAM" id="MobiDB-lite"/>
    </source>
</evidence>
<feature type="compositionally biased region" description="Polar residues" evidence="1">
    <location>
        <begin position="126"/>
        <end position="140"/>
    </location>
</feature>